<accession>A0ABW4FTH2</accession>
<keyword evidence="3" id="KW-0804">Transcription</keyword>
<dbReference type="PANTHER" id="PTHR33204">
    <property type="entry name" value="TRANSCRIPTIONAL REGULATOR, MARR FAMILY"/>
    <property type="match status" value="1"/>
</dbReference>
<dbReference type="PROSITE" id="PS51118">
    <property type="entry name" value="HTH_HXLR"/>
    <property type="match status" value="1"/>
</dbReference>
<evidence type="ECO:0000256" key="1">
    <source>
        <dbReference type="ARBA" id="ARBA00023015"/>
    </source>
</evidence>
<proteinExistence type="predicted"/>
<dbReference type="RefSeq" id="WP_343979249.1">
    <property type="nucleotide sequence ID" value="NZ_BAAAJG010000011.1"/>
</dbReference>
<name>A0ABW4FTH2_9PSEU</name>
<protein>
    <submittedName>
        <fullName evidence="5">Winged helix-turn-helix transcriptional regulator</fullName>
    </submittedName>
</protein>
<dbReference type="PANTHER" id="PTHR33204:SF29">
    <property type="entry name" value="TRANSCRIPTIONAL REGULATOR"/>
    <property type="match status" value="1"/>
</dbReference>
<evidence type="ECO:0000313" key="6">
    <source>
        <dbReference type="Proteomes" id="UP001597145"/>
    </source>
</evidence>
<evidence type="ECO:0000256" key="3">
    <source>
        <dbReference type="ARBA" id="ARBA00023163"/>
    </source>
</evidence>
<keyword evidence="2" id="KW-0238">DNA-binding</keyword>
<dbReference type="InterPro" id="IPR036390">
    <property type="entry name" value="WH_DNA-bd_sf"/>
</dbReference>
<dbReference type="InterPro" id="IPR002577">
    <property type="entry name" value="HTH_HxlR"/>
</dbReference>
<sequence length="117" mass="13135">MPTERFDCGLAAARHVISGKWKPPILLALRTSGPTRFGQLRRELEGVTEKVLSQQLKEMEAHGLVVRTSYDEVPPRVEYSLTRSGQQLLMALRELSEWGDEHFGHLVGPERSVAARA</sequence>
<comment type="caution">
    <text evidence="5">The sequence shown here is derived from an EMBL/GenBank/DDBJ whole genome shotgun (WGS) entry which is preliminary data.</text>
</comment>
<evidence type="ECO:0000259" key="4">
    <source>
        <dbReference type="PROSITE" id="PS51118"/>
    </source>
</evidence>
<dbReference type="Pfam" id="PF01638">
    <property type="entry name" value="HxlR"/>
    <property type="match status" value="1"/>
</dbReference>
<keyword evidence="1" id="KW-0805">Transcription regulation</keyword>
<gene>
    <name evidence="5" type="ORF">ACFSCY_30415</name>
</gene>
<evidence type="ECO:0000313" key="5">
    <source>
        <dbReference type="EMBL" id="MFD1533738.1"/>
    </source>
</evidence>
<reference evidence="6" key="1">
    <citation type="journal article" date="2019" name="Int. J. Syst. Evol. Microbiol.">
        <title>The Global Catalogue of Microorganisms (GCM) 10K type strain sequencing project: providing services to taxonomists for standard genome sequencing and annotation.</title>
        <authorList>
            <consortium name="The Broad Institute Genomics Platform"/>
            <consortium name="The Broad Institute Genome Sequencing Center for Infectious Disease"/>
            <person name="Wu L."/>
            <person name="Ma J."/>
        </authorList>
    </citation>
    <scope>NUCLEOTIDE SEQUENCE [LARGE SCALE GENOMIC DNA]</scope>
    <source>
        <strain evidence="6">JCM 12165</strain>
    </source>
</reference>
<dbReference type="Gene3D" id="1.10.10.10">
    <property type="entry name" value="Winged helix-like DNA-binding domain superfamily/Winged helix DNA-binding domain"/>
    <property type="match status" value="1"/>
</dbReference>
<keyword evidence="6" id="KW-1185">Reference proteome</keyword>
<dbReference type="Proteomes" id="UP001597145">
    <property type="component" value="Unassembled WGS sequence"/>
</dbReference>
<dbReference type="SUPFAM" id="SSF46785">
    <property type="entry name" value="Winged helix' DNA-binding domain"/>
    <property type="match status" value="1"/>
</dbReference>
<organism evidence="5 6">
    <name type="scientific">Pseudonocardia aurantiaca</name>
    <dbReference type="NCBI Taxonomy" id="75290"/>
    <lineage>
        <taxon>Bacteria</taxon>
        <taxon>Bacillati</taxon>
        <taxon>Actinomycetota</taxon>
        <taxon>Actinomycetes</taxon>
        <taxon>Pseudonocardiales</taxon>
        <taxon>Pseudonocardiaceae</taxon>
        <taxon>Pseudonocardia</taxon>
    </lineage>
</organism>
<dbReference type="InterPro" id="IPR036388">
    <property type="entry name" value="WH-like_DNA-bd_sf"/>
</dbReference>
<evidence type="ECO:0000256" key="2">
    <source>
        <dbReference type="ARBA" id="ARBA00023125"/>
    </source>
</evidence>
<dbReference type="EMBL" id="JBHUCP010000026">
    <property type="protein sequence ID" value="MFD1533738.1"/>
    <property type="molecule type" value="Genomic_DNA"/>
</dbReference>
<feature type="domain" description="HTH hxlR-type" evidence="4">
    <location>
        <begin position="8"/>
        <end position="107"/>
    </location>
</feature>